<evidence type="ECO:0000256" key="1">
    <source>
        <dbReference type="SAM" id="MobiDB-lite"/>
    </source>
</evidence>
<dbReference type="EMBL" id="JABEYC010000193">
    <property type="protein sequence ID" value="KAF4980960.1"/>
    <property type="molecule type" value="Genomic_DNA"/>
</dbReference>
<name>A0A8H4UQ59_9HYPO</name>
<feature type="compositionally biased region" description="Gly residues" evidence="1">
    <location>
        <begin position="1"/>
        <end position="16"/>
    </location>
</feature>
<feature type="non-terminal residue" evidence="2">
    <location>
        <position position="1"/>
    </location>
</feature>
<dbReference type="AlphaFoldDB" id="A0A8H4UQ59"/>
<comment type="caution">
    <text evidence="2">The sequence shown here is derived from an EMBL/GenBank/DDBJ whole genome shotgun (WGS) entry which is preliminary data.</text>
</comment>
<reference evidence="2" key="1">
    <citation type="journal article" date="2020" name="BMC Genomics">
        <title>Correction to: Identification and distribution of gene clusters required for synthesis of sphingolipid metabolism inhibitors in diverse species of the filamentous fungus Fusarium.</title>
        <authorList>
            <person name="Kim H.S."/>
            <person name="Lohmar J.M."/>
            <person name="Busman M."/>
            <person name="Brown D.W."/>
            <person name="Naumann T.A."/>
            <person name="Divon H.H."/>
            <person name="Lysoe E."/>
            <person name="Uhlig S."/>
            <person name="Proctor R.H."/>
        </authorList>
    </citation>
    <scope>NUCLEOTIDE SEQUENCE</scope>
    <source>
        <strain evidence="2">NRRL 22465</strain>
    </source>
</reference>
<dbReference type="Proteomes" id="UP000635477">
    <property type="component" value="Unassembled WGS sequence"/>
</dbReference>
<gene>
    <name evidence="2" type="ORF">FZEAL_3141</name>
</gene>
<protein>
    <submittedName>
        <fullName evidence="2">Uncharacterized protein</fullName>
    </submittedName>
</protein>
<evidence type="ECO:0000313" key="2">
    <source>
        <dbReference type="EMBL" id="KAF4980960.1"/>
    </source>
</evidence>
<reference evidence="2" key="2">
    <citation type="submission" date="2020-05" db="EMBL/GenBank/DDBJ databases">
        <authorList>
            <person name="Kim H.-S."/>
            <person name="Proctor R.H."/>
            <person name="Brown D.W."/>
        </authorList>
    </citation>
    <scope>NUCLEOTIDE SEQUENCE</scope>
    <source>
        <strain evidence="2">NRRL 22465</strain>
    </source>
</reference>
<accession>A0A8H4UQ59</accession>
<proteinExistence type="predicted"/>
<sequence length="50" mass="4436">GSGSGSEGSGSQGSGSGSAAPAETPNTIVSGASSIKISAAALAVLAVFAL</sequence>
<evidence type="ECO:0000313" key="3">
    <source>
        <dbReference type="Proteomes" id="UP000635477"/>
    </source>
</evidence>
<feature type="region of interest" description="Disordered" evidence="1">
    <location>
        <begin position="1"/>
        <end position="25"/>
    </location>
</feature>
<feature type="non-terminal residue" evidence="2">
    <location>
        <position position="50"/>
    </location>
</feature>
<organism evidence="2 3">
    <name type="scientific">Fusarium zealandicum</name>
    <dbReference type="NCBI Taxonomy" id="1053134"/>
    <lineage>
        <taxon>Eukaryota</taxon>
        <taxon>Fungi</taxon>
        <taxon>Dikarya</taxon>
        <taxon>Ascomycota</taxon>
        <taxon>Pezizomycotina</taxon>
        <taxon>Sordariomycetes</taxon>
        <taxon>Hypocreomycetidae</taxon>
        <taxon>Hypocreales</taxon>
        <taxon>Nectriaceae</taxon>
        <taxon>Fusarium</taxon>
        <taxon>Fusarium staphyleae species complex</taxon>
    </lineage>
</organism>
<keyword evidence="3" id="KW-1185">Reference proteome</keyword>